<organism evidence="1 2">
    <name type="scientific">Dallia pectoralis</name>
    <name type="common">Alaska blackfish</name>
    <dbReference type="NCBI Taxonomy" id="75939"/>
    <lineage>
        <taxon>Eukaryota</taxon>
        <taxon>Metazoa</taxon>
        <taxon>Chordata</taxon>
        <taxon>Craniata</taxon>
        <taxon>Vertebrata</taxon>
        <taxon>Euteleostomi</taxon>
        <taxon>Actinopterygii</taxon>
        <taxon>Neopterygii</taxon>
        <taxon>Teleostei</taxon>
        <taxon>Protacanthopterygii</taxon>
        <taxon>Esociformes</taxon>
        <taxon>Umbridae</taxon>
        <taxon>Dallia</taxon>
    </lineage>
</organism>
<proteinExistence type="predicted"/>
<sequence length="128" mass="13734">MMAANDRAGRQASGCDQQNDGEMKRAEDGVRPPGNETKRDGVTPEVLIPWRPGGFQSQPITAALLHRPSTWLSGSDLRRTGPHHQGTGDQAASKNTQELYISQDLDLHVLNSPSGDRGNAGLTGQAHI</sequence>
<reference evidence="1" key="1">
    <citation type="submission" date="2021-05" db="EMBL/GenBank/DDBJ databases">
        <authorList>
            <person name="Pan Q."/>
            <person name="Jouanno E."/>
            <person name="Zahm M."/>
            <person name="Klopp C."/>
            <person name="Cabau C."/>
            <person name="Louis A."/>
            <person name="Berthelot C."/>
            <person name="Parey E."/>
            <person name="Roest Crollius H."/>
            <person name="Montfort J."/>
            <person name="Robinson-Rechavi M."/>
            <person name="Bouchez O."/>
            <person name="Lampietro C."/>
            <person name="Lopez Roques C."/>
            <person name="Donnadieu C."/>
            <person name="Postlethwait J."/>
            <person name="Bobe J."/>
            <person name="Dillon D."/>
            <person name="Chandos A."/>
            <person name="von Hippel F."/>
            <person name="Guiguen Y."/>
        </authorList>
    </citation>
    <scope>NUCLEOTIDE SEQUENCE</scope>
    <source>
        <strain evidence="1">YG-Jan2019</strain>
    </source>
</reference>
<dbReference type="Proteomes" id="UP001157502">
    <property type="component" value="Chromosome 21"/>
</dbReference>
<keyword evidence="2" id="KW-1185">Reference proteome</keyword>
<evidence type="ECO:0000313" key="2">
    <source>
        <dbReference type="Proteomes" id="UP001157502"/>
    </source>
</evidence>
<dbReference type="EMBL" id="CM055748">
    <property type="protein sequence ID" value="KAJ7995266.1"/>
    <property type="molecule type" value="Genomic_DNA"/>
</dbReference>
<accession>A0ACC2FVD7</accession>
<name>A0ACC2FVD7_DALPE</name>
<evidence type="ECO:0000313" key="1">
    <source>
        <dbReference type="EMBL" id="KAJ7995266.1"/>
    </source>
</evidence>
<gene>
    <name evidence="1" type="ORF">DPEC_G00242760</name>
</gene>
<protein>
    <submittedName>
        <fullName evidence="1">Uncharacterized protein</fullName>
    </submittedName>
</protein>
<comment type="caution">
    <text evidence="1">The sequence shown here is derived from an EMBL/GenBank/DDBJ whole genome shotgun (WGS) entry which is preliminary data.</text>
</comment>